<proteinExistence type="predicted"/>
<name>A0A5C3PBF2_9APHY</name>
<dbReference type="InParanoid" id="A0A5C3PBF2"/>
<keyword evidence="1" id="KW-1133">Transmembrane helix</keyword>
<feature type="transmembrane region" description="Helical" evidence="1">
    <location>
        <begin position="111"/>
        <end position="133"/>
    </location>
</feature>
<protein>
    <recommendedName>
        <fullName evidence="2">DUF6533 domain-containing protein</fullName>
    </recommendedName>
</protein>
<feature type="transmembrane region" description="Helical" evidence="1">
    <location>
        <begin position="225"/>
        <end position="243"/>
    </location>
</feature>
<evidence type="ECO:0000313" key="3">
    <source>
        <dbReference type="EMBL" id="TFK86297.1"/>
    </source>
</evidence>
<sequence length="328" mass="36429">MPLSPDWVTLLAYDVLINLAREKRLVWDETFRPSSVLYYLTRYPVVAYQIFNVVYTPTTPQFTWFISLVLTRFAICGASTPKSQSLIVLIQRRSCAASFILRVYAVMPHNLLGLLLAVSLALIGVLIIALDIWQDVEASCTQASNPLYVDPTVLTFLSLICFDVLTTAVLTWRMARMIDFGGGLKSLNSQKITKLFVQSAELVHSTITGLQLGGVILYFGVYSTVLNNYTLLLSSILVSHFLLNLRELVYDGDADVTTSAMQSMSFAPSPSRSDHAKGARTLMEEFGVPSYSYFSGSADSREDVEMRRSGAYDWRLGGGRRDVVPTAV</sequence>
<dbReference type="InterPro" id="IPR045340">
    <property type="entry name" value="DUF6533"/>
</dbReference>
<keyword evidence="4" id="KW-1185">Reference proteome</keyword>
<dbReference type="EMBL" id="ML211206">
    <property type="protein sequence ID" value="TFK86297.1"/>
    <property type="molecule type" value="Genomic_DNA"/>
</dbReference>
<evidence type="ECO:0000259" key="2">
    <source>
        <dbReference type="Pfam" id="PF20151"/>
    </source>
</evidence>
<organism evidence="3 4">
    <name type="scientific">Polyporus arcularius HHB13444</name>
    <dbReference type="NCBI Taxonomy" id="1314778"/>
    <lineage>
        <taxon>Eukaryota</taxon>
        <taxon>Fungi</taxon>
        <taxon>Dikarya</taxon>
        <taxon>Basidiomycota</taxon>
        <taxon>Agaricomycotina</taxon>
        <taxon>Agaricomycetes</taxon>
        <taxon>Polyporales</taxon>
        <taxon>Polyporaceae</taxon>
        <taxon>Polyporus</taxon>
    </lineage>
</organism>
<keyword evidence="1" id="KW-0472">Membrane</keyword>
<keyword evidence="1" id="KW-0812">Transmembrane</keyword>
<feature type="transmembrane region" description="Helical" evidence="1">
    <location>
        <begin position="153"/>
        <end position="175"/>
    </location>
</feature>
<accession>A0A5C3PBF2</accession>
<dbReference type="Pfam" id="PF20151">
    <property type="entry name" value="DUF6533"/>
    <property type="match status" value="1"/>
</dbReference>
<dbReference type="Proteomes" id="UP000308197">
    <property type="component" value="Unassembled WGS sequence"/>
</dbReference>
<evidence type="ECO:0000256" key="1">
    <source>
        <dbReference type="SAM" id="Phobius"/>
    </source>
</evidence>
<feature type="domain" description="DUF6533" evidence="2">
    <location>
        <begin position="9"/>
        <end position="45"/>
    </location>
</feature>
<dbReference type="AlphaFoldDB" id="A0A5C3PBF2"/>
<evidence type="ECO:0000313" key="4">
    <source>
        <dbReference type="Proteomes" id="UP000308197"/>
    </source>
</evidence>
<reference evidence="3 4" key="1">
    <citation type="journal article" date="2019" name="Nat. Ecol. Evol.">
        <title>Megaphylogeny resolves global patterns of mushroom evolution.</title>
        <authorList>
            <person name="Varga T."/>
            <person name="Krizsan K."/>
            <person name="Foldi C."/>
            <person name="Dima B."/>
            <person name="Sanchez-Garcia M."/>
            <person name="Sanchez-Ramirez S."/>
            <person name="Szollosi G.J."/>
            <person name="Szarkandi J.G."/>
            <person name="Papp V."/>
            <person name="Albert L."/>
            <person name="Andreopoulos W."/>
            <person name="Angelini C."/>
            <person name="Antonin V."/>
            <person name="Barry K.W."/>
            <person name="Bougher N.L."/>
            <person name="Buchanan P."/>
            <person name="Buyck B."/>
            <person name="Bense V."/>
            <person name="Catcheside P."/>
            <person name="Chovatia M."/>
            <person name="Cooper J."/>
            <person name="Damon W."/>
            <person name="Desjardin D."/>
            <person name="Finy P."/>
            <person name="Geml J."/>
            <person name="Haridas S."/>
            <person name="Hughes K."/>
            <person name="Justo A."/>
            <person name="Karasinski D."/>
            <person name="Kautmanova I."/>
            <person name="Kiss B."/>
            <person name="Kocsube S."/>
            <person name="Kotiranta H."/>
            <person name="LaButti K.M."/>
            <person name="Lechner B.E."/>
            <person name="Liimatainen K."/>
            <person name="Lipzen A."/>
            <person name="Lukacs Z."/>
            <person name="Mihaltcheva S."/>
            <person name="Morgado L.N."/>
            <person name="Niskanen T."/>
            <person name="Noordeloos M.E."/>
            <person name="Ohm R.A."/>
            <person name="Ortiz-Santana B."/>
            <person name="Ovrebo C."/>
            <person name="Racz N."/>
            <person name="Riley R."/>
            <person name="Savchenko A."/>
            <person name="Shiryaev A."/>
            <person name="Soop K."/>
            <person name="Spirin V."/>
            <person name="Szebenyi C."/>
            <person name="Tomsovsky M."/>
            <person name="Tulloss R.E."/>
            <person name="Uehling J."/>
            <person name="Grigoriev I.V."/>
            <person name="Vagvolgyi C."/>
            <person name="Papp T."/>
            <person name="Martin F.M."/>
            <person name="Miettinen O."/>
            <person name="Hibbett D.S."/>
            <person name="Nagy L.G."/>
        </authorList>
    </citation>
    <scope>NUCLEOTIDE SEQUENCE [LARGE SCALE GENOMIC DNA]</scope>
    <source>
        <strain evidence="3 4">HHB13444</strain>
    </source>
</reference>
<gene>
    <name evidence="3" type="ORF">K466DRAFT_587350</name>
</gene>